<keyword evidence="2" id="KW-1185">Reference proteome</keyword>
<dbReference type="SUPFAM" id="SSF51120">
    <property type="entry name" value="beta-Roll"/>
    <property type="match status" value="2"/>
</dbReference>
<dbReference type="Gene3D" id="2.150.10.10">
    <property type="entry name" value="Serralysin-like metalloprotease, C-terminal"/>
    <property type="match status" value="2"/>
</dbReference>
<reference evidence="1" key="1">
    <citation type="submission" date="2019-11" db="EMBL/GenBank/DDBJ databases">
        <title>Description of new Acetobacter species.</title>
        <authorList>
            <person name="Cleenwerck I."/>
            <person name="Sombolestani A.S."/>
        </authorList>
    </citation>
    <scope>NUCLEOTIDE SEQUENCE</scope>
    <source>
        <strain evidence="1">LMG 1626</strain>
    </source>
</reference>
<sequence length="466" mass="45427">MPIITVQGASSGSHVVVTVDGAGSGTLAGLVSSFSNTLASGIAGGSISGQNLTPGSTEFASNASGYGVITAAGSYQVSGDVGAIVFGGLPGTNQIPSAHVQIDASKGTASFVSVEGGTTQGVQFQAGSSNGVFVAGTGNNSFLGDQLAGGGNWSIYAGSGNDTVIAGTGNSTINAGTGNNYISISQGTNVVDSYGQDTIFGGDCNPDQTVNLYGGSSFVTVGKDSQVSDLSGGNNAITVGGGSTVRGGANDSINLNGGSSTILGGSSDTISASGDALIANSDIANVSVSGSLTFIGGTGQSTITAASSTIFGASGLDAIVNGTSNSAETLFVANAGNETLDGSNSVYGIHAFGNVVGTSGTQTFIGGTGSDTLVAGVGDATMTGGSGDKNYFAFRDGIAGGDYTITDFGSAAGNVVGLLNYTQSDLTNALNNATTSGNNTTIKLSDNTTITFDNVTSLNSNDFQIW</sequence>
<dbReference type="EMBL" id="WOTH01000001">
    <property type="protein sequence ID" value="NHO52532.1"/>
    <property type="molecule type" value="Genomic_DNA"/>
</dbReference>
<accession>A0A967BA24</accession>
<organism evidence="1 2">
    <name type="scientific">Acetobacter estunensis</name>
    <dbReference type="NCBI Taxonomy" id="104097"/>
    <lineage>
        <taxon>Bacteria</taxon>
        <taxon>Pseudomonadati</taxon>
        <taxon>Pseudomonadota</taxon>
        <taxon>Alphaproteobacteria</taxon>
        <taxon>Acetobacterales</taxon>
        <taxon>Acetobacteraceae</taxon>
        <taxon>Acetobacter</taxon>
    </lineage>
</organism>
<dbReference type="InterPro" id="IPR011049">
    <property type="entry name" value="Serralysin-like_metalloprot_C"/>
</dbReference>
<proteinExistence type="predicted"/>
<dbReference type="GO" id="GO:0005509">
    <property type="term" value="F:calcium ion binding"/>
    <property type="evidence" value="ECO:0007669"/>
    <property type="project" value="InterPro"/>
</dbReference>
<dbReference type="Proteomes" id="UP000597459">
    <property type="component" value="Unassembled WGS sequence"/>
</dbReference>
<comment type="caution">
    <text evidence="1">The sequence shown here is derived from an EMBL/GenBank/DDBJ whole genome shotgun (WGS) entry which is preliminary data.</text>
</comment>
<dbReference type="InterPro" id="IPR001343">
    <property type="entry name" value="Hemolysn_Ca-bd"/>
</dbReference>
<name>A0A967BA24_9PROT</name>
<dbReference type="AlphaFoldDB" id="A0A967BA24"/>
<dbReference type="Pfam" id="PF00353">
    <property type="entry name" value="HemolysinCabind"/>
    <property type="match status" value="2"/>
</dbReference>
<evidence type="ECO:0000313" key="2">
    <source>
        <dbReference type="Proteomes" id="UP000597459"/>
    </source>
</evidence>
<gene>
    <name evidence="1" type="ORF">GOB87_00935</name>
</gene>
<evidence type="ECO:0000313" key="1">
    <source>
        <dbReference type="EMBL" id="NHO52532.1"/>
    </source>
</evidence>
<dbReference type="RefSeq" id="WP_166312659.1">
    <property type="nucleotide sequence ID" value="NZ_WOTH01000001.1"/>
</dbReference>
<protein>
    <submittedName>
        <fullName evidence="1">Calcium-binding protein</fullName>
    </submittedName>
</protein>